<proteinExistence type="predicted"/>
<dbReference type="SUPFAM" id="SSF51735">
    <property type="entry name" value="NAD(P)-binding Rossmann-fold domains"/>
    <property type="match status" value="1"/>
</dbReference>
<evidence type="ECO:0000256" key="2">
    <source>
        <dbReference type="PROSITE-ProRule" id="PRU00409"/>
    </source>
</evidence>
<dbReference type="InterPro" id="IPR011761">
    <property type="entry name" value="ATP-grasp"/>
</dbReference>
<dbReference type="PANTHER" id="PTHR42793">
    <property type="entry name" value="COA BINDING DOMAIN CONTAINING PROTEIN"/>
    <property type="match status" value="1"/>
</dbReference>
<dbReference type="InterPro" id="IPR032875">
    <property type="entry name" value="Succ_CoA_lig_flav_dom"/>
</dbReference>
<evidence type="ECO:0000313" key="5">
    <source>
        <dbReference type="Proteomes" id="UP000015523"/>
    </source>
</evidence>
<dbReference type="GO" id="GO:0006099">
    <property type="term" value="P:tricarboxylic acid cycle"/>
    <property type="evidence" value="ECO:0007669"/>
    <property type="project" value="UniProtKB-KW"/>
</dbReference>
<keyword evidence="2" id="KW-0067">ATP-binding</keyword>
<dbReference type="Pfam" id="PF13549">
    <property type="entry name" value="ATP-grasp_5"/>
    <property type="match status" value="1"/>
</dbReference>
<dbReference type="EMBL" id="AUWY01000047">
    <property type="protein sequence ID" value="EQB33239.1"/>
    <property type="molecule type" value="Genomic_DNA"/>
</dbReference>
<dbReference type="GO" id="GO:0005524">
    <property type="term" value="F:ATP binding"/>
    <property type="evidence" value="ECO:0007669"/>
    <property type="project" value="UniProtKB-UniRule"/>
</dbReference>
<dbReference type="InterPro" id="IPR036291">
    <property type="entry name" value="NAD(P)-bd_dom_sf"/>
</dbReference>
<dbReference type="Proteomes" id="UP000015523">
    <property type="component" value="Unassembled WGS sequence"/>
</dbReference>
<dbReference type="PROSITE" id="PS50975">
    <property type="entry name" value="ATP_GRASP"/>
    <property type="match status" value="1"/>
</dbReference>
<dbReference type="Gene3D" id="3.30.1490.20">
    <property type="entry name" value="ATP-grasp fold, A domain"/>
    <property type="match status" value="1"/>
</dbReference>
<dbReference type="InterPro" id="IPR016102">
    <property type="entry name" value="Succinyl-CoA_synth-like"/>
</dbReference>
<name>T0K9B1_9SPHN</name>
<comment type="caution">
    <text evidence="4">The sequence shown here is derived from an EMBL/GenBank/DDBJ whole genome shotgun (WGS) entry which is preliminary data.</text>
</comment>
<dbReference type="SUPFAM" id="SSF56059">
    <property type="entry name" value="Glutathione synthetase ATP-binding domain-like"/>
    <property type="match status" value="1"/>
</dbReference>
<dbReference type="PANTHER" id="PTHR42793:SF1">
    <property type="entry name" value="PEPTIDYL-LYSINE N-ACETYLTRANSFERASE PATZ"/>
    <property type="match status" value="1"/>
</dbReference>
<organism evidence="4 5">
    <name type="scientific">Sphingobium ummariense RL-3</name>
    <dbReference type="NCBI Taxonomy" id="1346791"/>
    <lineage>
        <taxon>Bacteria</taxon>
        <taxon>Pseudomonadati</taxon>
        <taxon>Pseudomonadota</taxon>
        <taxon>Alphaproteobacteria</taxon>
        <taxon>Sphingomonadales</taxon>
        <taxon>Sphingomonadaceae</taxon>
        <taxon>Sphingobium</taxon>
    </lineage>
</organism>
<gene>
    <name evidence="4" type="ORF">M529_05440</name>
</gene>
<reference evidence="4 5" key="1">
    <citation type="journal article" date="2013" name="Genome Announc.">
        <title>Draft Genome Sequence of Sphingobium ummariense Strain RL-3, a Hexachlorocyclohexane-Degrading Bacterium.</title>
        <authorList>
            <person name="Kohli P."/>
            <person name="Dua A."/>
            <person name="Sangwan N."/>
            <person name="Oldach P."/>
            <person name="Khurana J.P."/>
            <person name="Lal R."/>
        </authorList>
    </citation>
    <scope>NUCLEOTIDE SEQUENCE [LARGE SCALE GENOMIC DNA]</scope>
    <source>
        <strain evidence="4 5">RL-3</strain>
    </source>
</reference>
<sequence>MMVETLNPPVDDLPESADRHRIDRLLRPRSVAIVGASDKPGALGASVLSNLDRNGFSGEVHLINPKRSEIGGRPCLPSIDALPEAVDVAVLAIPRAAVIDTIKALAMRQVGAAIIFSAGFAEGGEEGLAEQREIGRIAREAGMVVEGPNCLGMTNFIDRVPLTFVETDARPLGERAGIGVVSQSGAMACVLCTTLASRDLGLSFSVSTGNEAASGVEDYVDYLLDDPSTQVIAMIVEQFRDPQRFLAAARRARLLGKTIVLLHPGKSSAARQSAATHTGAMAGDYQVMRVKVARAGVVLAETLEELGDIAEIALRCPSVPASGVAVLGESGAFKALTLDLCEALGLDLPPVDDQSAPTLRAALPDFVGVSNPLDLTAQGLVDPDLYYRTLAALFADDRFGSLVAGIIQTDPVTVGIKLPPILRAVRELKPTKPLIFAGLDEGAAMPATYVDQLRALGIPYFPSTERAFRALKRLNERARLDFSVRPPRLFDAVDLPPSGGVIPEYRAKAILSPLGIAFPVGAFCTSLEQALVEAERMGYPVALKAQSPDLSHKSDAGGVILNLRDVQELREGWDRLWADVAAYDAGLMLDGALMERMGERGVELIIGAKNDPDWGPVILAGFGGVTAEILHDVRLMTPDLPREEIIAELQCLQQAVLLRGFRGSPALDVEAVATVVATLGDLMMAQPSIQEIDLNPVIVYPKGKGVVALDALMLTTPQAG</sequence>
<dbReference type="Gene3D" id="3.40.50.720">
    <property type="entry name" value="NAD(P)-binding Rossmann-like Domain"/>
    <property type="match status" value="1"/>
</dbReference>
<keyword evidence="5" id="KW-1185">Reference proteome</keyword>
<dbReference type="AlphaFoldDB" id="T0K9B1"/>
<dbReference type="eggNOG" id="COG0045">
    <property type="taxonomic scope" value="Bacteria"/>
</dbReference>
<protein>
    <recommendedName>
        <fullName evidence="3">ATP-grasp domain-containing protein</fullName>
    </recommendedName>
</protein>
<dbReference type="InterPro" id="IPR013815">
    <property type="entry name" value="ATP_grasp_subdomain_1"/>
</dbReference>
<feature type="domain" description="ATP-grasp" evidence="3">
    <location>
        <begin position="508"/>
        <end position="559"/>
    </location>
</feature>
<evidence type="ECO:0000256" key="1">
    <source>
        <dbReference type="ARBA" id="ARBA00022532"/>
    </source>
</evidence>
<dbReference type="GO" id="GO:0046872">
    <property type="term" value="F:metal ion binding"/>
    <property type="evidence" value="ECO:0007669"/>
    <property type="project" value="InterPro"/>
</dbReference>
<keyword evidence="2" id="KW-0547">Nucleotide-binding</keyword>
<dbReference type="Pfam" id="PF13607">
    <property type="entry name" value="Succ_CoA_lig"/>
    <property type="match status" value="1"/>
</dbReference>
<accession>T0K9B1</accession>
<dbReference type="eggNOG" id="COG1042">
    <property type="taxonomic scope" value="Bacteria"/>
</dbReference>
<dbReference type="STRING" id="1346791.M529_05440"/>
<dbReference type="PATRIC" id="fig|1346791.3.peg.1047"/>
<dbReference type="SMART" id="SM00881">
    <property type="entry name" value="CoA_binding"/>
    <property type="match status" value="1"/>
</dbReference>
<keyword evidence="1" id="KW-0816">Tricarboxylic acid cycle</keyword>
<dbReference type="SUPFAM" id="SSF52210">
    <property type="entry name" value="Succinyl-CoA synthetase domains"/>
    <property type="match status" value="2"/>
</dbReference>
<dbReference type="OrthoDB" id="9807426at2"/>
<dbReference type="Pfam" id="PF13380">
    <property type="entry name" value="CoA_binding_2"/>
    <property type="match status" value="1"/>
</dbReference>
<evidence type="ECO:0000313" key="4">
    <source>
        <dbReference type="EMBL" id="EQB33239.1"/>
    </source>
</evidence>
<dbReference type="InterPro" id="IPR003781">
    <property type="entry name" value="CoA-bd"/>
</dbReference>
<dbReference type="Gene3D" id="3.30.470.20">
    <property type="entry name" value="ATP-grasp fold, B domain"/>
    <property type="match status" value="1"/>
</dbReference>
<evidence type="ECO:0000259" key="3">
    <source>
        <dbReference type="PROSITE" id="PS50975"/>
    </source>
</evidence>
<dbReference type="Gene3D" id="3.40.50.261">
    <property type="entry name" value="Succinyl-CoA synthetase domains"/>
    <property type="match status" value="2"/>
</dbReference>